<dbReference type="Pfam" id="PF07839">
    <property type="entry name" value="CaM_binding"/>
    <property type="match status" value="1"/>
</dbReference>
<organism evidence="3 4">
    <name type="scientific">Protea cynaroides</name>
    <dbReference type="NCBI Taxonomy" id="273540"/>
    <lineage>
        <taxon>Eukaryota</taxon>
        <taxon>Viridiplantae</taxon>
        <taxon>Streptophyta</taxon>
        <taxon>Embryophyta</taxon>
        <taxon>Tracheophyta</taxon>
        <taxon>Spermatophyta</taxon>
        <taxon>Magnoliopsida</taxon>
        <taxon>Proteales</taxon>
        <taxon>Proteaceae</taxon>
        <taxon>Protea</taxon>
    </lineage>
</organism>
<feature type="compositionally biased region" description="Polar residues" evidence="1">
    <location>
        <begin position="160"/>
        <end position="176"/>
    </location>
</feature>
<feature type="compositionally biased region" description="Polar residues" evidence="1">
    <location>
        <begin position="261"/>
        <end position="271"/>
    </location>
</feature>
<feature type="compositionally biased region" description="Polar residues" evidence="1">
    <location>
        <begin position="137"/>
        <end position="153"/>
    </location>
</feature>
<feature type="compositionally biased region" description="Basic and acidic residues" evidence="1">
    <location>
        <begin position="1006"/>
        <end position="1020"/>
    </location>
</feature>
<feature type="region of interest" description="Disordered" evidence="1">
    <location>
        <begin position="658"/>
        <end position="689"/>
    </location>
</feature>
<accession>A0A9Q0H017</accession>
<feature type="region of interest" description="Disordered" evidence="1">
    <location>
        <begin position="890"/>
        <end position="921"/>
    </location>
</feature>
<feature type="compositionally biased region" description="Low complexity" evidence="1">
    <location>
        <begin position="243"/>
        <end position="255"/>
    </location>
</feature>
<evidence type="ECO:0000256" key="1">
    <source>
        <dbReference type="SAM" id="MobiDB-lite"/>
    </source>
</evidence>
<feature type="region of interest" description="Disordered" evidence="1">
    <location>
        <begin position="1006"/>
        <end position="1028"/>
    </location>
</feature>
<dbReference type="AlphaFoldDB" id="A0A9Q0H017"/>
<comment type="caution">
    <text evidence="3">The sequence shown here is derived from an EMBL/GenBank/DDBJ whole genome shotgun (WGS) entry which is preliminary data.</text>
</comment>
<feature type="region of interest" description="Disordered" evidence="1">
    <location>
        <begin position="299"/>
        <end position="325"/>
    </location>
</feature>
<proteinExistence type="predicted"/>
<dbReference type="InterPro" id="IPR044681">
    <property type="entry name" value="PICBP-like"/>
</dbReference>
<feature type="compositionally biased region" description="Low complexity" evidence="1">
    <location>
        <begin position="46"/>
        <end position="58"/>
    </location>
</feature>
<protein>
    <recommendedName>
        <fullName evidence="2">Calmodulin-binding domain-containing protein</fullName>
    </recommendedName>
</protein>
<reference evidence="3" key="1">
    <citation type="journal article" date="2023" name="Plant J.">
        <title>The genome of the king protea, Protea cynaroides.</title>
        <authorList>
            <person name="Chang J."/>
            <person name="Duong T.A."/>
            <person name="Schoeman C."/>
            <person name="Ma X."/>
            <person name="Roodt D."/>
            <person name="Barker N."/>
            <person name="Li Z."/>
            <person name="Van de Peer Y."/>
            <person name="Mizrachi E."/>
        </authorList>
    </citation>
    <scope>NUCLEOTIDE SEQUENCE</scope>
    <source>
        <tissue evidence="3">Young leaves</tissue>
    </source>
</reference>
<evidence type="ECO:0000259" key="2">
    <source>
        <dbReference type="SMART" id="SM01054"/>
    </source>
</evidence>
<evidence type="ECO:0000313" key="4">
    <source>
        <dbReference type="Proteomes" id="UP001141806"/>
    </source>
</evidence>
<dbReference type="EMBL" id="JAMYWD010000011">
    <property type="protein sequence ID" value="KAJ4956715.1"/>
    <property type="molecule type" value="Genomic_DNA"/>
</dbReference>
<sequence>MQNKGGTELKRKAMKKLRSIKLLDLENLEPPTRQPESHFHKLPTNASSSAAVARPVPSMIRKQDPLPNFMKPTRSSDAKKERSQVGPHGYQASSPCKSLSPKPRGRNSNRMNPSPCPNGRTVNRKSPSPSPSRKTSHANSPSGRNSYRMSLSPTPIGRNSHGNSLPNPSGRSSYHMSPSPIFSGRHSHGNSLSLRQSARYSYHNSSSPTPSGRNSHCKSLSTCPSGRNSDCTSLSPCASGRTPNCSPSPSPSGRSPHGKTLSPSLSRSTSDYKPCSASDHKPVKISTKTSCLKPVRTPTKTSCLKPVRTPTKTPSFKGRGTKSKKQIKKSRSMKLLDFESLESSLMEQIKFSFDESPGNVFSAGVTSQEQSLIKTPYLLPNFMKPTSSSDQRKEHLEVSTQGSQTSCPSKSPNESNLIHIKPSTASGHKESRPQKKTSSLKPVRTLLKISSLNSVRTSMKNNSDIALCSNPNAGRATCSSTLKDSKFPALLTLSPGVSESERISAIKVCPYTYCSLNGHCHTPLPRLKHFLSARRRFLKTQKSLKLKYLSLLGKKPPGEREKETDMDQKACNEDPAAQVVDLSPSIISPMVKEDGIDFFVEIYAKPREDTAMPIGRSIQDGDDETTILDIITSSVIHGTEKETENYAGKAHDKWLELQPVPTRPMEKPDDLSYSNINRESNTPKNSNPVAEMDVATSQHDQFIQDQYANNQSCFITADLATECSCIEKESEGESTAGTKLDESSIEAIDVDRKEEQGFAPPTDDEPNLIAYLRESKSPGPQEELVFKPHDIVNNSEEFPAAGLVQKQVHTENDECFSKECVDHHSKTDSEDQVFYPSVPSNVSGEVSDTSYRPDANLFSSTEVAFKEPPTIMEERDGAPKQDETFNSMAYSASVEEPPEELTASSDEKDEELQPENFFQEQPEPIAIADVAVNALVNKQESNSLTFTNNLLGTDVGGDAEGKKKDEDSVEHDDHGGKSSQAVNTIGEEETMQVEDNMESDATETIHRADNFRDSKEDKKIVNKGNNSNQQLLMTSANLKTTIRCRRLIEDQEEQRKFNPREPQYLDIVPEFVPEKVDLKNQMMDERKDSEEWMLDYALQQAVTKLAPDCKRKVELLVEAFETVIPPPKFETHLPNTSTAFAHVRPIQACI</sequence>
<dbReference type="InterPro" id="IPR012417">
    <property type="entry name" value="CaM-bd_dom_pln"/>
</dbReference>
<feature type="region of interest" description="Disordered" evidence="1">
    <location>
        <begin position="383"/>
        <end position="440"/>
    </location>
</feature>
<name>A0A9Q0H017_9MAGN</name>
<feature type="compositionally biased region" description="Polar residues" evidence="1">
    <location>
        <begin position="398"/>
        <end position="416"/>
    </location>
</feature>
<feature type="compositionally biased region" description="Basic and acidic residues" evidence="1">
    <location>
        <begin position="74"/>
        <end position="83"/>
    </location>
</feature>
<evidence type="ECO:0000313" key="3">
    <source>
        <dbReference type="EMBL" id="KAJ4956715.1"/>
    </source>
</evidence>
<dbReference type="PANTHER" id="PTHR33923:SF2">
    <property type="entry name" value="CALMODULIN-BINDING PROTEIN-RELATED"/>
    <property type="match status" value="1"/>
</dbReference>
<dbReference type="SMART" id="SM01054">
    <property type="entry name" value="CaM_binding"/>
    <property type="match status" value="1"/>
</dbReference>
<feature type="domain" description="Calmodulin-binding" evidence="2">
    <location>
        <begin position="1015"/>
        <end position="1125"/>
    </location>
</feature>
<dbReference type="PANTHER" id="PTHR33923">
    <property type="entry name" value="CALMODULIN-BINDING PROTEIN-RELATED"/>
    <property type="match status" value="1"/>
</dbReference>
<dbReference type="Proteomes" id="UP001141806">
    <property type="component" value="Unassembled WGS sequence"/>
</dbReference>
<feature type="compositionally biased region" description="Basic and acidic residues" evidence="1">
    <location>
        <begin position="959"/>
        <end position="976"/>
    </location>
</feature>
<keyword evidence="4" id="KW-1185">Reference proteome</keyword>
<feature type="compositionally biased region" description="Polar residues" evidence="1">
    <location>
        <begin position="672"/>
        <end position="688"/>
    </location>
</feature>
<feature type="compositionally biased region" description="Polar residues" evidence="1">
    <location>
        <begin position="189"/>
        <end position="236"/>
    </location>
</feature>
<dbReference type="OrthoDB" id="1304871at2759"/>
<dbReference type="GO" id="GO:0005516">
    <property type="term" value="F:calmodulin binding"/>
    <property type="evidence" value="ECO:0007669"/>
    <property type="project" value="InterPro"/>
</dbReference>
<feature type="region of interest" description="Disordered" evidence="1">
    <location>
        <begin position="23"/>
        <end position="281"/>
    </location>
</feature>
<gene>
    <name evidence="3" type="ORF">NE237_013498</name>
</gene>
<feature type="region of interest" description="Disordered" evidence="1">
    <location>
        <begin position="947"/>
        <end position="985"/>
    </location>
</feature>